<dbReference type="Pfam" id="PF00188">
    <property type="entry name" value="CAP"/>
    <property type="match status" value="1"/>
</dbReference>
<dbReference type="NCBIfam" id="TIGR02909">
    <property type="entry name" value="spore_YkwD"/>
    <property type="match status" value="1"/>
</dbReference>
<dbReference type="RefSeq" id="WP_095372914.1">
    <property type="nucleotide sequence ID" value="NZ_CP022983.1"/>
</dbReference>
<evidence type="ECO:0000313" key="4">
    <source>
        <dbReference type="EMBL" id="ASV69351.1"/>
    </source>
</evidence>
<dbReference type="SUPFAM" id="SSF55797">
    <property type="entry name" value="PR-1-like"/>
    <property type="match status" value="1"/>
</dbReference>
<dbReference type="AlphaFoldDB" id="A0A286R7T0"/>
<protein>
    <recommendedName>
        <fullName evidence="3">SCP domain-containing protein</fullName>
    </recommendedName>
</protein>
<dbReference type="InterPro" id="IPR035940">
    <property type="entry name" value="CAP_sf"/>
</dbReference>
<dbReference type="CDD" id="cd05379">
    <property type="entry name" value="CAP_bacterial"/>
    <property type="match status" value="1"/>
</dbReference>
<feature type="signal peptide" evidence="2">
    <location>
        <begin position="1"/>
        <end position="27"/>
    </location>
</feature>
<organism evidence="4 5">
    <name type="scientific">Cytobacillus kochii</name>
    <dbReference type="NCBI Taxonomy" id="859143"/>
    <lineage>
        <taxon>Bacteria</taxon>
        <taxon>Bacillati</taxon>
        <taxon>Bacillota</taxon>
        <taxon>Bacilli</taxon>
        <taxon>Bacillales</taxon>
        <taxon>Bacillaceae</taxon>
        <taxon>Cytobacillus</taxon>
    </lineage>
</organism>
<feature type="compositionally biased region" description="Low complexity" evidence="1">
    <location>
        <begin position="182"/>
        <end position="193"/>
    </location>
</feature>
<keyword evidence="2" id="KW-0732">Signal</keyword>
<feature type="region of interest" description="Disordered" evidence="1">
    <location>
        <begin position="85"/>
        <end position="193"/>
    </location>
</feature>
<evidence type="ECO:0000313" key="5">
    <source>
        <dbReference type="Proteomes" id="UP000215137"/>
    </source>
</evidence>
<dbReference type="PANTHER" id="PTHR31157:SF1">
    <property type="entry name" value="SCP DOMAIN-CONTAINING PROTEIN"/>
    <property type="match status" value="1"/>
</dbReference>
<feature type="domain" description="SCP" evidence="3">
    <location>
        <begin position="197"/>
        <end position="310"/>
    </location>
</feature>
<dbReference type="KEGG" id="bko:CKF48_19755"/>
<keyword evidence="5" id="KW-1185">Reference proteome</keyword>
<dbReference type="Gene3D" id="3.40.33.10">
    <property type="entry name" value="CAP"/>
    <property type="match status" value="1"/>
</dbReference>
<reference evidence="4 5" key="1">
    <citation type="submission" date="2017-08" db="EMBL/GenBank/DDBJ databases">
        <title>Complete Genome Sequence of Bacillus kochii Oregon-R-modENCODE STRAIN BDGP4, isolated from Drosophila melanogaster gut.</title>
        <authorList>
            <person name="Wan K.H."/>
            <person name="Yu C."/>
            <person name="Park S."/>
            <person name="Hammonds A.S."/>
            <person name="Booth B.W."/>
            <person name="Celniker S.E."/>
        </authorList>
    </citation>
    <scope>NUCLEOTIDE SEQUENCE [LARGE SCALE GENOMIC DNA]</scope>
    <source>
        <strain evidence="4 5">BDGP4</strain>
    </source>
</reference>
<accession>A0A286R7T0</accession>
<proteinExistence type="predicted"/>
<feature type="compositionally biased region" description="Low complexity" evidence="1">
    <location>
        <begin position="85"/>
        <end position="167"/>
    </location>
</feature>
<evidence type="ECO:0000256" key="1">
    <source>
        <dbReference type="SAM" id="MobiDB-lite"/>
    </source>
</evidence>
<feature type="chain" id="PRO_5012357647" description="SCP domain-containing protein" evidence="2">
    <location>
        <begin position="28"/>
        <end position="313"/>
    </location>
</feature>
<gene>
    <name evidence="4" type="ORF">CKF48_19755</name>
</gene>
<dbReference type="OrthoDB" id="9783944at2"/>
<dbReference type="Proteomes" id="UP000215137">
    <property type="component" value="Chromosome"/>
</dbReference>
<dbReference type="InterPro" id="IPR014044">
    <property type="entry name" value="CAP_dom"/>
</dbReference>
<dbReference type="InterPro" id="IPR014258">
    <property type="entry name" value="CAP_domain_YkwD-like"/>
</dbReference>
<evidence type="ECO:0000256" key="2">
    <source>
        <dbReference type="SAM" id="SignalP"/>
    </source>
</evidence>
<dbReference type="PANTHER" id="PTHR31157">
    <property type="entry name" value="SCP DOMAIN-CONTAINING PROTEIN"/>
    <property type="match status" value="1"/>
</dbReference>
<sequence length="313" mass="34418">MSKKVIFSVAAAAALLVSAPGLNKAEAAEPAQVKVDTKAFVYQTSNMLNQDYINKVMQDCIGKYNVNWNQEDIQNILSQAKEKAQAALEQGKAHAAQPEQAEQPAEEAAQPEKQPAKEAAQPEKQPAEEAAQPEKQPAKEAAQPEKQPAEEVAQPEKQPAEEAAQPEKQPEQEVTEEEQAPSEEASSEVSAYEQQVLDLTNKERANAGLPALKLDVELSKVAREKSRDMQAKGYFDHNSPTYGSPFDMMKQFGISYTSAGENIAQGQQTPEEVVQAWMNSQGHRENILNSSYTHLGVGYVENGNYWTQMFIGK</sequence>
<evidence type="ECO:0000259" key="3">
    <source>
        <dbReference type="Pfam" id="PF00188"/>
    </source>
</evidence>
<dbReference type="EMBL" id="CP022983">
    <property type="protein sequence ID" value="ASV69351.1"/>
    <property type="molecule type" value="Genomic_DNA"/>
</dbReference>
<name>A0A286R7T0_9BACI</name>